<dbReference type="EMBL" id="JACHIL010000009">
    <property type="protein sequence ID" value="MBB5092840.1"/>
    <property type="molecule type" value="Genomic_DNA"/>
</dbReference>
<dbReference type="Pfam" id="PF01425">
    <property type="entry name" value="Amidase"/>
    <property type="match status" value="1"/>
</dbReference>
<keyword evidence="2" id="KW-0436">Ligase</keyword>
<evidence type="ECO:0000259" key="1">
    <source>
        <dbReference type="Pfam" id="PF01425"/>
    </source>
</evidence>
<dbReference type="EC" id="6.3.5.7" evidence="2"/>
<protein>
    <submittedName>
        <fullName evidence="2">Aspartyl-tRNA(Asn)/glutamyl-tRNA(Gln) amidotransferase subunit A</fullName>
        <ecNumber evidence="2">6.3.5.6</ecNumber>
        <ecNumber evidence="2">6.3.5.7</ecNumber>
    </submittedName>
</protein>
<dbReference type="InterPro" id="IPR036928">
    <property type="entry name" value="AS_sf"/>
</dbReference>
<dbReference type="InterPro" id="IPR000120">
    <property type="entry name" value="Amidase"/>
</dbReference>
<reference evidence="2 3" key="1">
    <citation type="submission" date="2020-08" db="EMBL/GenBank/DDBJ databases">
        <title>Genomic Encyclopedia of Type Strains, Phase IV (KMG-IV): sequencing the most valuable type-strain genomes for metagenomic binning, comparative biology and taxonomic classification.</title>
        <authorList>
            <person name="Goeker M."/>
        </authorList>
    </citation>
    <scope>NUCLEOTIDE SEQUENCE [LARGE SCALE GENOMIC DNA]</scope>
    <source>
        <strain evidence="2 3">DSM 25620</strain>
    </source>
</reference>
<gene>
    <name evidence="2" type="ORF">HNQ68_003406</name>
</gene>
<keyword evidence="2" id="KW-0808">Transferase</keyword>
<evidence type="ECO:0000313" key="3">
    <source>
        <dbReference type="Proteomes" id="UP000531231"/>
    </source>
</evidence>
<organism evidence="2 3">
    <name type="scientific">Pseudochrobactrum saccharolyticum</name>
    <dbReference type="NCBI Taxonomy" id="354352"/>
    <lineage>
        <taxon>Bacteria</taxon>
        <taxon>Pseudomonadati</taxon>
        <taxon>Pseudomonadota</taxon>
        <taxon>Alphaproteobacteria</taxon>
        <taxon>Hyphomicrobiales</taxon>
        <taxon>Brucellaceae</taxon>
        <taxon>Pseudochrobactrum</taxon>
    </lineage>
</organism>
<dbReference type="PANTHER" id="PTHR11895:SF176">
    <property type="entry name" value="AMIDASE AMID-RELATED"/>
    <property type="match status" value="1"/>
</dbReference>
<accession>A0A7W8AM67</accession>
<dbReference type="InterPro" id="IPR023631">
    <property type="entry name" value="Amidase_dom"/>
</dbReference>
<dbReference type="PANTHER" id="PTHR11895">
    <property type="entry name" value="TRANSAMIDASE"/>
    <property type="match status" value="1"/>
</dbReference>
<dbReference type="Gene3D" id="3.90.1300.10">
    <property type="entry name" value="Amidase signature (AS) domain"/>
    <property type="match status" value="1"/>
</dbReference>
<dbReference type="AlphaFoldDB" id="A0A7W8AM67"/>
<dbReference type="NCBIfam" id="NF004622">
    <property type="entry name" value="PRK05962.1"/>
    <property type="match status" value="1"/>
</dbReference>
<dbReference type="GO" id="GO:0050566">
    <property type="term" value="F:asparaginyl-tRNA synthase (glutamine-hydrolyzing) activity"/>
    <property type="evidence" value="ECO:0007669"/>
    <property type="project" value="UniProtKB-EC"/>
</dbReference>
<dbReference type="GO" id="GO:0050567">
    <property type="term" value="F:glutaminyl-tRNA synthase (glutamine-hydrolyzing) activity"/>
    <property type="evidence" value="ECO:0007669"/>
    <property type="project" value="UniProtKB-EC"/>
</dbReference>
<dbReference type="Proteomes" id="UP000531231">
    <property type="component" value="Unassembled WGS sequence"/>
</dbReference>
<evidence type="ECO:0000313" key="2">
    <source>
        <dbReference type="EMBL" id="MBB5092840.1"/>
    </source>
</evidence>
<proteinExistence type="predicted"/>
<dbReference type="GO" id="GO:0016740">
    <property type="term" value="F:transferase activity"/>
    <property type="evidence" value="ECO:0007669"/>
    <property type="project" value="UniProtKB-KW"/>
</dbReference>
<dbReference type="SUPFAM" id="SSF75304">
    <property type="entry name" value="Amidase signature (AS) enzymes"/>
    <property type="match status" value="1"/>
</dbReference>
<name>A0A7W8AM67_9HYPH</name>
<feature type="domain" description="Amidase" evidence="1">
    <location>
        <begin position="19"/>
        <end position="428"/>
    </location>
</feature>
<comment type="caution">
    <text evidence="2">The sequence shown here is derived from an EMBL/GenBank/DDBJ whole genome shotgun (WGS) entry which is preliminary data.</text>
</comment>
<dbReference type="EC" id="6.3.5.6" evidence="2"/>
<sequence length="440" mass="46645">MVTEHNDEGRELSARQKLDAILKRLEDRKATEAVYVKLYPDTARAEADAADQRAARGESLGPLDGKIVSIKDLFDVAGEPNLAGSIIRKTAKPATKDAVIVERLRKAGAIIIGKTHMTEFAFTATGLNPHYPVPGNAYDASLVTGGSSSGAAVSAGEGTCDIAIGSDTGGSVRIPAALNGVVGFKPTHGRVSLEGAFPLSPTLDSVGPLAKTVVACADADAIMAGEAPLPLEKIELAGLRVGIPQGIVLQDMEEDVAAAYQSVLKKLEAAGAVFTECSFDTLINTLRTGPNKGSLTGIEAAHIHKEWLNDLSMPVDERVSVPLRDRLKIPASEYEALLAFRSELVKQADEMMAAFDVVVLPTTPVKAVPIAQVENDEQEYDRFETLYLRNTQIVNQFAMTALSIPMPMPERPAGLMLVGRNGSDRKILAIGAAVEALLSA</sequence>
<keyword evidence="3" id="KW-1185">Reference proteome</keyword>
<dbReference type="RefSeq" id="WP_151160369.1">
    <property type="nucleotide sequence ID" value="NZ_JACHIL010000009.1"/>
</dbReference>